<keyword evidence="3" id="KW-1185">Reference proteome</keyword>
<keyword evidence="2" id="KW-0808">Transferase</keyword>
<dbReference type="InterPro" id="IPR016181">
    <property type="entry name" value="Acyl_CoA_acyltransferase"/>
</dbReference>
<evidence type="ECO:0000313" key="2">
    <source>
        <dbReference type="EMBL" id="QNL99410.1"/>
    </source>
</evidence>
<accession>A0A7G9FLH9</accession>
<dbReference type="Gene3D" id="3.40.630.30">
    <property type="match status" value="1"/>
</dbReference>
<evidence type="ECO:0000259" key="1">
    <source>
        <dbReference type="PROSITE" id="PS51186"/>
    </source>
</evidence>
<sequence length="151" mass="17282">MKIEYRRLTEKELNTFIDMRIKQLREEGAKEDIDLVPALKQYYIRHMGDGTFVSWLAFDGDRIIGTSGISFVEKPPYFGCPSGKIGLLSSMFTDPDYRRKSIAKELLTRVVHDAKEYGCGTVQITASDMGVKLYSNFGFVPNKNFMQYKLS</sequence>
<dbReference type="PROSITE" id="PS51186">
    <property type="entry name" value="GNAT"/>
    <property type="match status" value="1"/>
</dbReference>
<evidence type="ECO:0000313" key="3">
    <source>
        <dbReference type="Proteomes" id="UP000515819"/>
    </source>
</evidence>
<protein>
    <submittedName>
        <fullName evidence="2">GNAT family N-acetyltransferase</fullName>
    </submittedName>
</protein>
<organism evidence="2 3">
    <name type="scientific">Wujia chipingensis</name>
    <dbReference type="NCBI Taxonomy" id="2763670"/>
    <lineage>
        <taxon>Bacteria</taxon>
        <taxon>Bacillati</taxon>
        <taxon>Bacillota</taxon>
        <taxon>Clostridia</taxon>
        <taxon>Lachnospirales</taxon>
        <taxon>Lachnospiraceae</taxon>
        <taxon>Wujia</taxon>
    </lineage>
</organism>
<dbReference type="GO" id="GO:0016747">
    <property type="term" value="F:acyltransferase activity, transferring groups other than amino-acyl groups"/>
    <property type="evidence" value="ECO:0007669"/>
    <property type="project" value="InterPro"/>
</dbReference>
<dbReference type="Pfam" id="PF00583">
    <property type="entry name" value="Acetyltransf_1"/>
    <property type="match status" value="1"/>
</dbReference>
<dbReference type="EMBL" id="CP060632">
    <property type="protein sequence ID" value="QNL99410.1"/>
    <property type="molecule type" value="Genomic_DNA"/>
</dbReference>
<dbReference type="CDD" id="cd04301">
    <property type="entry name" value="NAT_SF"/>
    <property type="match status" value="1"/>
</dbReference>
<name>A0A7G9FLH9_9FIRM</name>
<gene>
    <name evidence="2" type="ORF">H9Q76_11950</name>
</gene>
<dbReference type="KEGG" id="wcp:H9Q76_11950"/>
<reference evidence="2 3" key="1">
    <citation type="submission" date="2020-08" db="EMBL/GenBank/DDBJ databases">
        <authorList>
            <person name="Liu C."/>
            <person name="Sun Q."/>
        </authorList>
    </citation>
    <scope>NUCLEOTIDE SEQUENCE [LARGE SCALE GENOMIC DNA]</scope>
    <source>
        <strain evidence="2 3">NSJ-4</strain>
    </source>
</reference>
<dbReference type="AlphaFoldDB" id="A0A7G9FLH9"/>
<dbReference type="Proteomes" id="UP000515819">
    <property type="component" value="Chromosome"/>
</dbReference>
<feature type="domain" description="N-acetyltransferase" evidence="1">
    <location>
        <begin position="3"/>
        <end position="151"/>
    </location>
</feature>
<dbReference type="RefSeq" id="WP_227573532.1">
    <property type="nucleotide sequence ID" value="NZ_CP060632.1"/>
</dbReference>
<dbReference type="SUPFAM" id="SSF55729">
    <property type="entry name" value="Acyl-CoA N-acyltransferases (Nat)"/>
    <property type="match status" value="1"/>
</dbReference>
<proteinExistence type="predicted"/>
<dbReference type="InterPro" id="IPR000182">
    <property type="entry name" value="GNAT_dom"/>
</dbReference>